<proteinExistence type="predicted"/>
<evidence type="ECO:0000313" key="1">
    <source>
        <dbReference type="EMBL" id="DAF88271.1"/>
    </source>
</evidence>
<protein>
    <submittedName>
        <fullName evidence="1">Uncharacterized protein</fullName>
    </submittedName>
</protein>
<accession>A0A8S5U1F1</accession>
<sequence length="112" mass="12428">MKWPELIPKSMCQTNIHIRINSEEIGEEGQPITLIDADFKCNYQDKAKRVMTNEQKIVQVTGSALFCGDIAPDVPVISCGVATVFGVERTIISGEKARNPDGTVNYTRLELM</sequence>
<name>A0A8S5U1F1_9CAUD</name>
<organism evidence="1">
    <name type="scientific">Siphoviridae sp. cttuu15</name>
    <dbReference type="NCBI Taxonomy" id="2825709"/>
    <lineage>
        <taxon>Viruses</taxon>
        <taxon>Duplodnaviria</taxon>
        <taxon>Heunggongvirae</taxon>
        <taxon>Uroviricota</taxon>
        <taxon>Caudoviricetes</taxon>
    </lineage>
</organism>
<dbReference type="EMBL" id="BK015982">
    <property type="protein sequence ID" value="DAF88271.1"/>
    <property type="molecule type" value="Genomic_DNA"/>
</dbReference>
<reference evidence="1" key="1">
    <citation type="journal article" date="2021" name="Proc. Natl. Acad. Sci. U.S.A.">
        <title>A Catalog of Tens of Thousands of Viruses from Human Metagenomes Reveals Hidden Associations with Chronic Diseases.</title>
        <authorList>
            <person name="Tisza M.J."/>
            <person name="Buck C.B."/>
        </authorList>
    </citation>
    <scope>NUCLEOTIDE SEQUENCE</scope>
    <source>
        <strain evidence="1">Cttuu15</strain>
    </source>
</reference>